<dbReference type="SUPFAM" id="SSF159941">
    <property type="entry name" value="MM3350-like"/>
    <property type="match status" value="1"/>
</dbReference>
<gene>
    <name evidence="2" type="ORF">GCM10011491_45840</name>
</gene>
<dbReference type="Pfam" id="PF07929">
    <property type="entry name" value="PRiA4_ORF3"/>
    <property type="match status" value="1"/>
</dbReference>
<reference evidence="2" key="2">
    <citation type="submission" date="2020-09" db="EMBL/GenBank/DDBJ databases">
        <authorList>
            <person name="Sun Q."/>
            <person name="Zhou Y."/>
        </authorList>
    </citation>
    <scope>NUCLEOTIDE SEQUENCE</scope>
    <source>
        <strain evidence="2">CGMCC 1.15082</strain>
    </source>
</reference>
<dbReference type="InterPro" id="IPR012912">
    <property type="entry name" value="Plasmid_pRiA4b_Orf3-like"/>
</dbReference>
<evidence type="ECO:0000313" key="3">
    <source>
        <dbReference type="Proteomes" id="UP000646478"/>
    </source>
</evidence>
<protein>
    <recommendedName>
        <fullName evidence="1">Plasmid pRiA4b Orf3-like domain-containing protein</fullName>
    </recommendedName>
</protein>
<dbReference type="EMBL" id="BMHH01000042">
    <property type="protein sequence ID" value="GGB12893.1"/>
    <property type="molecule type" value="Genomic_DNA"/>
</dbReference>
<keyword evidence="3" id="KW-1185">Reference proteome</keyword>
<dbReference type="PANTHER" id="PTHR41878">
    <property type="entry name" value="LEXA REPRESSOR-RELATED"/>
    <property type="match status" value="1"/>
</dbReference>
<dbReference type="RefSeq" id="WP_236016340.1">
    <property type="nucleotide sequence ID" value="NZ_BMHH01000042.1"/>
</dbReference>
<feature type="domain" description="Plasmid pRiA4b Orf3-like" evidence="1">
    <location>
        <begin position="7"/>
        <end position="155"/>
    </location>
</feature>
<dbReference type="AlphaFoldDB" id="A0A916SQS4"/>
<dbReference type="Proteomes" id="UP000646478">
    <property type="component" value="Unassembled WGS sequence"/>
</dbReference>
<accession>A0A916SQS4</accession>
<comment type="caution">
    <text evidence="2">The sequence shown here is derived from an EMBL/GenBank/DDBJ whole genome shotgun (WGS) entry which is preliminary data.</text>
</comment>
<evidence type="ECO:0000313" key="2">
    <source>
        <dbReference type="EMBL" id="GGB12893.1"/>
    </source>
</evidence>
<reference evidence="2" key="1">
    <citation type="journal article" date="2014" name="Int. J. Syst. Evol. Microbiol.">
        <title>Complete genome sequence of Corynebacterium casei LMG S-19264T (=DSM 44701T), isolated from a smear-ripened cheese.</title>
        <authorList>
            <consortium name="US DOE Joint Genome Institute (JGI-PGF)"/>
            <person name="Walter F."/>
            <person name="Albersmeier A."/>
            <person name="Kalinowski J."/>
            <person name="Ruckert C."/>
        </authorList>
    </citation>
    <scope>NUCLEOTIDE SEQUENCE</scope>
    <source>
        <strain evidence="2">CGMCC 1.15082</strain>
    </source>
</reference>
<dbReference type="Gene3D" id="3.10.290.30">
    <property type="entry name" value="MM3350-like"/>
    <property type="match status" value="1"/>
</dbReference>
<name>A0A916SQS4_9HYPH</name>
<dbReference type="InterPro" id="IPR024047">
    <property type="entry name" value="MM3350-like_sf"/>
</dbReference>
<evidence type="ECO:0000259" key="1">
    <source>
        <dbReference type="Pfam" id="PF07929"/>
    </source>
</evidence>
<dbReference type="PANTHER" id="PTHR41878:SF1">
    <property type="entry name" value="TNPR PROTEIN"/>
    <property type="match status" value="1"/>
</dbReference>
<organism evidence="2 3">
    <name type="scientific">Brucella endophytica</name>
    <dbReference type="NCBI Taxonomy" id="1963359"/>
    <lineage>
        <taxon>Bacteria</taxon>
        <taxon>Pseudomonadati</taxon>
        <taxon>Pseudomonadota</taxon>
        <taxon>Alphaproteobacteria</taxon>
        <taxon>Hyphomicrobiales</taxon>
        <taxon>Brucellaceae</taxon>
        <taxon>Brucella/Ochrobactrum group</taxon>
        <taxon>Brucella</taxon>
    </lineage>
</organism>
<proteinExistence type="predicted"/>
<sequence length="183" mass="20631">MFKASNAVQIHISLDEIEPEVWRRLVLPSDWNLEHLHLAIQAAFNWWNYHLHEFRIGGLRYGDVELLSDGDADDPRVFDFRGVRLRDFDQGAIFGYLYDFGDSWSHSIEVEEFLALDTAPKLGTCIDGARARPPEDVGGVPGYERFLEIMSDKADLKPSAGVVDISTLSGLTSMSRTRMSATL</sequence>